<keyword evidence="3" id="KW-1185">Reference proteome</keyword>
<feature type="domain" description="HTH cro/C1-type" evidence="1">
    <location>
        <begin position="11"/>
        <end position="65"/>
    </location>
</feature>
<dbReference type="InterPro" id="IPR010982">
    <property type="entry name" value="Lambda_DNA-bd_dom_sf"/>
</dbReference>
<name>A0A845QUU1_9CLOT</name>
<sequence length="89" mass="10391">MKIFLRDSSQIKEILLKSGFSQRSLGRKISISAGYINQIINGERNPSGKVAKDICQALKIDFDDIFFIKHDYKSNQKDFYEEKKKEMKK</sequence>
<dbReference type="PROSITE" id="PS50943">
    <property type="entry name" value="HTH_CROC1"/>
    <property type="match status" value="1"/>
</dbReference>
<reference evidence="2 3" key="1">
    <citation type="submission" date="2018-08" db="EMBL/GenBank/DDBJ databases">
        <title>Murine metabolic-syndrome-specific gut microbial biobank.</title>
        <authorList>
            <person name="Liu C."/>
        </authorList>
    </citation>
    <scope>NUCLEOTIDE SEQUENCE [LARGE SCALE GENOMIC DNA]</scope>
    <source>
        <strain evidence="2 3">583</strain>
    </source>
</reference>
<comment type="caution">
    <text evidence="2">The sequence shown here is derived from an EMBL/GenBank/DDBJ whole genome shotgun (WGS) entry which is preliminary data.</text>
</comment>
<dbReference type="Gene3D" id="1.10.260.40">
    <property type="entry name" value="lambda repressor-like DNA-binding domains"/>
    <property type="match status" value="1"/>
</dbReference>
<dbReference type="RefSeq" id="WP_160196285.1">
    <property type="nucleotide sequence ID" value="NZ_QXXA01000004.1"/>
</dbReference>
<dbReference type="GO" id="GO:0003677">
    <property type="term" value="F:DNA binding"/>
    <property type="evidence" value="ECO:0007669"/>
    <property type="project" value="InterPro"/>
</dbReference>
<evidence type="ECO:0000259" key="1">
    <source>
        <dbReference type="PROSITE" id="PS50943"/>
    </source>
</evidence>
<proteinExistence type="predicted"/>
<accession>A0A845QUU1</accession>
<dbReference type="SMART" id="SM00530">
    <property type="entry name" value="HTH_XRE"/>
    <property type="match status" value="1"/>
</dbReference>
<protein>
    <submittedName>
        <fullName evidence="2">XRE family transcriptional regulator</fullName>
    </submittedName>
</protein>
<dbReference type="SUPFAM" id="SSF47413">
    <property type="entry name" value="lambda repressor-like DNA-binding domains"/>
    <property type="match status" value="1"/>
</dbReference>
<dbReference type="InterPro" id="IPR001387">
    <property type="entry name" value="Cro/C1-type_HTH"/>
</dbReference>
<dbReference type="Proteomes" id="UP000467132">
    <property type="component" value="Unassembled WGS sequence"/>
</dbReference>
<dbReference type="CDD" id="cd00093">
    <property type="entry name" value="HTH_XRE"/>
    <property type="match status" value="1"/>
</dbReference>
<dbReference type="OrthoDB" id="1684348at2"/>
<organism evidence="2 3">
    <name type="scientific">Senegalia massiliensis</name>
    <dbReference type="NCBI Taxonomy" id="1720316"/>
    <lineage>
        <taxon>Bacteria</taxon>
        <taxon>Bacillati</taxon>
        <taxon>Bacillota</taxon>
        <taxon>Clostridia</taxon>
        <taxon>Eubacteriales</taxon>
        <taxon>Clostridiaceae</taxon>
        <taxon>Senegalia</taxon>
    </lineage>
</organism>
<gene>
    <name evidence="2" type="ORF">D3Z33_02855</name>
</gene>
<dbReference type="Pfam" id="PF01381">
    <property type="entry name" value="HTH_3"/>
    <property type="match status" value="1"/>
</dbReference>
<evidence type="ECO:0000313" key="2">
    <source>
        <dbReference type="EMBL" id="NBI05794.1"/>
    </source>
</evidence>
<dbReference type="AlphaFoldDB" id="A0A845QUU1"/>
<evidence type="ECO:0000313" key="3">
    <source>
        <dbReference type="Proteomes" id="UP000467132"/>
    </source>
</evidence>
<dbReference type="EMBL" id="QXXA01000004">
    <property type="protein sequence ID" value="NBI05794.1"/>
    <property type="molecule type" value="Genomic_DNA"/>
</dbReference>